<organism evidence="2 3">
    <name type="scientific">Nocardioides jejuensis</name>
    <dbReference type="NCBI Taxonomy" id="2502782"/>
    <lineage>
        <taxon>Bacteria</taxon>
        <taxon>Bacillati</taxon>
        <taxon>Actinomycetota</taxon>
        <taxon>Actinomycetes</taxon>
        <taxon>Propionibacteriales</taxon>
        <taxon>Nocardioidaceae</taxon>
        <taxon>Nocardioides</taxon>
    </lineage>
</organism>
<feature type="transmembrane region" description="Helical" evidence="1">
    <location>
        <begin position="109"/>
        <end position="127"/>
    </location>
</feature>
<keyword evidence="1" id="KW-0812">Transmembrane</keyword>
<evidence type="ECO:0000313" key="2">
    <source>
        <dbReference type="EMBL" id="TCJ23632.1"/>
    </source>
</evidence>
<dbReference type="RefSeq" id="WP_131583751.1">
    <property type="nucleotide sequence ID" value="NZ_SJZJ01000016.1"/>
</dbReference>
<sequence>MTSLGMLVAGFLIVIADLRINGFDLITDPIGWMLALVALAGLTRLHWGFTLAAASSVAGLIVSVGSIQQPTEGLLGTAESIVMTGVVFGTCSAILALSSSARDRRAADVIRWVDLALTVFVVASSPWTPDEKVDVSGAAAFPLVALVILALGVVIWFLLLVWRVRREPAYAPDAR</sequence>
<dbReference type="AlphaFoldDB" id="A0A4V2NY34"/>
<protein>
    <submittedName>
        <fullName evidence="2">Uncharacterized protein</fullName>
    </submittedName>
</protein>
<evidence type="ECO:0000256" key="1">
    <source>
        <dbReference type="SAM" id="Phobius"/>
    </source>
</evidence>
<gene>
    <name evidence="2" type="ORF">EPD65_10190</name>
</gene>
<dbReference type="EMBL" id="SJZJ01000016">
    <property type="protein sequence ID" value="TCJ23632.1"/>
    <property type="molecule type" value="Genomic_DNA"/>
</dbReference>
<keyword evidence="1" id="KW-0472">Membrane</keyword>
<feature type="transmembrane region" description="Helical" evidence="1">
    <location>
        <begin position="26"/>
        <end position="42"/>
    </location>
</feature>
<comment type="caution">
    <text evidence="2">The sequence shown here is derived from an EMBL/GenBank/DDBJ whole genome shotgun (WGS) entry which is preliminary data.</text>
</comment>
<evidence type="ECO:0000313" key="3">
    <source>
        <dbReference type="Proteomes" id="UP000295453"/>
    </source>
</evidence>
<feature type="transmembrane region" description="Helical" evidence="1">
    <location>
        <begin position="80"/>
        <end position="97"/>
    </location>
</feature>
<reference evidence="2 3" key="1">
    <citation type="submission" date="2019-03" db="EMBL/GenBank/DDBJ databases">
        <authorList>
            <person name="Kim M.K.M."/>
        </authorList>
    </citation>
    <scope>NUCLEOTIDE SEQUENCE [LARGE SCALE GENOMIC DNA]</scope>
    <source>
        <strain evidence="2 3">18JY15-6</strain>
    </source>
</reference>
<dbReference type="OrthoDB" id="3529161at2"/>
<feature type="transmembrane region" description="Helical" evidence="1">
    <location>
        <begin position="49"/>
        <end position="68"/>
    </location>
</feature>
<dbReference type="Proteomes" id="UP000295453">
    <property type="component" value="Unassembled WGS sequence"/>
</dbReference>
<keyword evidence="3" id="KW-1185">Reference proteome</keyword>
<feature type="transmembrane region" description="Helical" evidence="1">
    <location>
        <begin position="139"/>
        <end position="162"/>
    </location>
</feature>
<name>A0A4V2NY34_9ACTN</name>
<accession>A0A4V2NY34</accession>
<keyword evidence="1" id="KW-1133">Transmembrane helix</keyword>
<proteinExistence type="predicted"/>